<evidence type="ECO:0000313" key="4">
    <source>
        <dbReference type="EMBL" id="SFC85749.1"/>
    </source>
</evidence>
<dbReference type="AlphaFoldDB" id="A0A1I1MK00"/>
<keyword evidence="4" id="KW-0689">Ribosomal protein</keyword>
<dbReference type="GO" id="GO:0005840">
    <property type="term" value="C:ribosome"/>
    <property type="evidence" value="ECO:0007669"/>
    <property type="project" value="UniProtKB-KW"/>
</dbReference>
<dbReference type="InterPro" id="IPR050832">
    <property type="entry name" value="Bact_Acetyltransf"/>
</dbReference>
<organism evidence="4 5">
    <name type="scientific">Kushneria avicenniae</name>
    <dbReference type="NCBI Taxonomy" id="402385"/>
    <lineage>
        <taxon>Bacteria</taxon>
        <taxon>Pseudomonadati</taxon>
        <taxon>Pseudomonadota</taxon>
        <taxon>Gammaproteobacteria</taxon>
        <taxon>Oceanospirillales</taxon>
        <taxon>Halomonadaceae</taxon>
        <taxon>Kushneria</taxon>
    </lineage>
</organism>
<keyword evidence="4" id="KW-0687">Ribonucleoprotein</keyword>
<dbReference type="OrthoDB" id="9792929at2"/>
<dbReference type="STRING" id="402385.SAMN05421848_3008"/>
<dbReference type="SUPFAM" id="SSF55729">
    <property type="entry name" value="Acyl-CoA N-acyltransferases (Nat)"/>
    <property type="match status" value="1"/>
</dbReference>
<dbReference type="PROSITE" id="PS51186">
    <property type="entry name" value="GNAT"/>
    <property type="match status" value="1"/>
</dbReference>
<dbReference type="PANTHER" id="PTHR43877">
    <property type="entry name" value="AMINOALKYLPHOSPHONATE N-ACETYLTRANSFERASE-RELATED-RELATED"/>
    <property type="match status" value="1"/>
</dbReference>
<evidence type="ECO:0000313" key="5">
    <source>
        <dbReference type="Proteomes" id="UP000199046"/>
    </source>
</evidence>
<dbReference type="EMBL" id="FOLY01000007">
    <property type="protein sequence ID" value="SFC85749.1"/>
    <property type="molecule type" value="Genomic_DNA"/>
</dbReference>
<gene>
    <name evidence="4" type="ORF">SAMN05421848_3008</name>
</gene>
<dbReference type="Gene3D" id="3.40.630.30">
    <property type="match status" value="1"/>
</dbReference>
<keyword evidence="2" id="KW-0012">Acyltransferase</keyword>
<keyword evidence="5" id="KW-1185">Reference proteome</keyword>
<dbReference type="InterPro" id="IPR016181">
    <property type="entry name" value="Acyl_CoA_acyltransferase"/>
</dbReference>
<proteinExistence type="predicted"/>
<accession>A0A1I1MK00</accession>
<evidence type="ECO:0000259" key="3">
    <source>
        <dbReference type="PROSITE" id="PS51186"/>
    </source>
</evidence>
<sequence length="152" mass="16623">MSTVRPATLPDLEALTPLLDGYRVFYQQASDEAACRAFLQKRLEQGDSHLLVHDAGHGLEGFVQLYPLLSTVGLASRWLLNDLFVAPKARGRGIGQALMQAAADVARAHNVPSLMLRTQTHNDAAKALYESLGWQKNGDFDTYTLTLPETGS</sequence>
<dbReference type="RefSeq" id="WP_090135660.1">
    <property type="nucleotide sequence ID" value="NZ_FOLY01000007.1"/>
</dbReference>
<dbReference type="CDD" id="cd04301">
    <property type="entry name" value="NAT_SF"/>
    <property type="match status" value="1"/>
</dbReference>
<protein>
    <submittedName>
        <fullName evidence="4">Ribosomal protein S18 acetylase RimI</fullName>
    </submittedName>
</protein>
<dbReference type="PANTHER" id="PTHR43877:SF2">
    <property type="entry name" value="AMINOALKYLPHOSPHONATE N-ACETYLTRANSFERASE-RELATED"/>
    <property type="match status" value="1"/>
</dbReference>
<dbReference type="GO" id="GO:0016747">
    <property type="term" value="F:acyltransferase activity, transferring groups other than amino-acyl groups"/>
    <property type="evidence" value="ECO:0007669"/>
    <property type="project" value="InterPro"/>
</dbReference>
<evidence type="ECO:0000256" key="1">
    <source>
        <dbReference type="ARBA" id="ARBA00022679"/>
    </source>
</evidence>
<dbReference type="Pfam" id="PF00583">
    <property type="entry name" value="Acetyltransf_1"/>
    <property type="match status" value="1"/>
</dbReference>
<feature type="domain" description="N-acetyltransferase" evidence="3">
    <location>
        <begin position="2"/>
        <end position="152"/>
    </location>
</feature>
<reference evidence="5" key="1">
    <citation type="submission" date="2016-10" db="EMBL/GenBank/DDBJ databases">
        <authorList>
            <person name="Varghese N."/>
            <person name="Submissions S."/>
        </authorList>
    </citation>
    <scope>NUCLEOTIDE SEQUENCE [LARGE SCALE GENOMIC DNA]</scope>
    <source>
        <strain evidence="5">DSM 23439</strain>
    </source>
</reference>
<name>A0A1I1MK00_9GAMM</name>
<dbReference type="Proteomes" id="UP000199046">
    <property type="component" value="Unassembled WGS sequence"/>
</dbReference>
<dbReference type="InterPro" id="IPR000182">
    <property type="entry name" value="GNAT_dom"/>
</dbReference>
<keyword evidence="1" id="KW-0808">Transferase</keyword>
<evidence type="ECO:0000256" key="2">
    <source>
        <dbReference type="ARBA" id="ARBA00023315"/>
    </source>
</evidence>